<evidence type="ECO:0000256" key="2">
    <source>
        <dbReference type="ARBA" id="ARBA00004229"/>
    </source>
</evidence>
<dbReference type="EMBL" id="JALLPJ020001199">
    <property type="protein sequence ID" value="KAL3774337.1"/>
    <property type="molecule type" value="Genomic_DNA"/>
</dbReference>
<dbReference type="InterPro" id="IPR022796">
    <property type="entry name" value="Chloroa_b-bind"/>
</dbReference>
<keyword evidence="6" id="KW-0934">Plastid</keyword>
<keyword evidence="5" id="KW-0602">Photosynthesis</keyword>
<keyword evidence="8" id="KW-0148">Chlorophyll</keyword>
<evidence type="ECO:0000256" key="3">
    <source>
        <dbReference type="ARBA" id="ARBA00005933"/>
    </source>
</evidence>
<feature type="binding site" evidence="8">
    <location>
        <position position="145"/>
    </location>
    <ligand>
        <name>chlorophyll a</name>
        <dbReference type="ChEBI" id="CHEBI:58416"/>
        <label>1</label>
    </ligand>
</feature>
<dbReference type="Proteomes" id="UP001530400">
    <property type="component" value="Unassembled WGS sequence"/>
</dbReference>
<evidence type="ECO:0000313" key="10">
    <source>
        <dbReference type="EMBL" id="KAL3774337.1"/>
    </source>
</evidence>
<dbReference type="InterPro" id="IPR001344">
    <property type="entry name" value="Chloro_AB-bd_pln"/>
</dbReference>
<sequence length="288" mass="31275">MKIAAAALLASISATAAFAPITNKASLVQSPTALNADSAASAILPTKPIFDPLGLYPKNSIERQSGLIQPLESSIIPTTKEIIDPLNLYDDPSQLSSTITMSPSLPFLPNPIVLEGTPRNRGFDPFNLASSPESLQWQRLAEIKHARLAMLASLGWISAELFHGNLARMWNMPEMLASGHRVPSVLNDGLMHAPYPIFWMASIVAAVGLEVCSVVEDSYGCKLTPGDWGFDPLNFMGEDAKEDRKLFLQESELLNGRLGMLAITGFAFQEWFLKDGVVNQLGHFLGIV</sequence>
<dbReference type="GO" id="GO:0015979">
    <property type="term" value="P:photosynthesis"/>
    <property type="evidence" value="ECO:0007669"/>
    <property type="project" value="UniProtKB-KW"/>
</dbReference>
<organism evidence="10 11">
    <name type="scientific">Cyclotella atomus</name>
    <dbReference type="NCBI Taxonomy" id="382360"/>
    <lineage>
        <taxon>Eukaryota</taxon>
        <taxon>Sar</taxon>
        <taxon>Stramenopiles</taxon>
        <taxon>Ochrophyta</taxon>
        <taxon>Bacillariophyta</taxon>
        <taxon>Coscinodiscophyceae</taxon>
        <taxon>Thalassiosirophycidae</taxon>
        <taxon>Stephanodiscales</taxon>
        <taxon>Stephanodiscaceae</taxon>
        <taxon>Cyclotella</taxon>
    </lineage>
</organism>
<keyword evidence="11" id="KW-1185">Reference proteome</keyword>
<comment type="caution">
    <text evidence="10">The sequence shown here is derived from an EMBL/GenBank/DDBJ whole genome shotgun (WGS) entry which is preliminary data.</text>
</comment>
<comment type="function">
    <text evidence="1">The light-harvesting complex (LHC) functions as a light receptor, it captures and delivers excitation energy to photosystems with which it is closely associated. Energy is transferred from the carotenoid and chlorophyll C (or B) to chlorophyll A and the photosynthetic reaction centers where it is used to synthesize ATP and reducing power.</text>
</comment>
<feature type="binding site" evidence="8">
    <location>
        <position position="252"/>
    </location>
    <ligand>
        <name>chlorophyll a</name>
        <dbReference type="ChEBI" id="CHEBI:58416"/>
        <label>1</label>
    </ligand>
</feature>
<feature type="binding site" evidence="8">
    <location>
        <position position="269"/>
    </location>
    <ligand>
        <name>chlorophyll a</name>
        <dbReference type="ChEBI" id="CHEBI:58416"/>
        <label>1</label>
    </ligand>
</feature>
<dbReference type="SUPFAM" id="SSF103511">
    <property type="entry name" value="Chlorophyll a-b binding protein"/>
    <property type="match status" value="1"/>
</dbReference>
<evidence type="ECO:0000256" key="4">
    <source>
        <dbReference type="ARBA" id="ARBA00022528"/>
    </source>
</evidence>
<feature type="binding site" evidence="8">
    <location>
        <position position="142"/>
    </location>
    <ligand>
        <name>chlorophyll a</name>
        <dbReference type="ChEBI" id="CHEBI:58416"/>
        <label>1</label>
    </ligand>
</feature>
<keyword evidence="8" id="KW-0157">Chromophore</keyword>
<proteinExistence type="inferred from homology"/>
<keyword evidence="4" id="KW-0150">Chloroplast</keyword>
<dbReference type="AlphaFoldDB" id="A0ABD3NH71"/>
<comment type="subcellular location">
    <subcellularLocation>
        <location evidence="2">Plastid</location>
        <location evidence="2">Chloroplast</location>
    </subcellularLocation>
</comment>
<evidence type="ECO:0000313" key="11">
    <source>
        <dbReference type="Proteomes" id="UP001530400"/>
    </source>
</evidence>
<feature type="binding site" evidence="8">
    <location>
        <position position="255"/>
    </location>
    <ligand>
        <name>chlorophyll a</name>
        <dbReference type="ChEBI" id="CHEBI:58416"/>
        <label>1</label>
    </ligand>
</feature>
<name>A0ABD3NH71_9STRA</name>
<keyword evidence="9" id="KW-0732">Signal</keyword>
<evidence type="ECO:0000256" key="7">
    <source>
        <dbReference type="ARBA" id="ARBA00023243"/>
    </source>
</evidence>
<dbReference type="Pfam" id="PF00504">
    <property type="entry name" value="Chloroa_b-bind"/>
    <property type="match status" value="1"/>
</dbReference>
<feature type="chain" id="PRO_5044845335" evidence="9">
    <location>
        <begin position="18"/>
        <end position="288"/>
    </location>
</feature>
<feature type="binding site" description="axial binding residue" evidence="8">
    <location>
        <position position="147"/>
    </location>
    <ligand>
        <name>chlorophyll b</name>
        <dbReference type="ChEBI" id="CHEBI:61721"/>
        <label>1</label>
    </ligand>
    <ligandPart>
        <name>Mg</name>
        <dbReference type="ChEBI" id="CHEBI:25107"/>
    </ligandPart>
</feature>
<evidence type="ECO:0000256" key="8">
    <source>
        <dbReference type="PIRSR" id="PIRSR601344-1"/>
    </source>
</evidence>
<reference evidence="10 11" key="1">
    <citation type="submission" date="2024-10" db="EMBL/GenBank/DDBJ databases">
        <title>Updated reference genomes for cyclostephanoid diatoms.</title>
        <authorList>
            <person name="Roberts W.R."/>
            <person name="Alverson A.J."/>
        </authorList>
    </citation>
    <scope>NUCLEOTIDE SEQUENCE [LARGE SCALE GENOMIC DNA]</scope>
    <source>
        <strain evidence="10 11">AJA010-31</strain>
    </source>
</reference>
<feature type="signal peptide" evidence="9">
    <location>
        <begin position="1"/>
        <end position="17"/>
    </location>
</feature>
<evidence type="ECO:0000256" key="9">
    <source>
        <dbReference type="SAM" id="SignalP"/>
    </source>
</evidence>
<dbReference type="Gene3D" id="1.10.3460.10">
    <property type="entry name" value="Chlorophyll a/b binding protein domain"/>
    <property type="match status" value="1"/>
</dbReference>
<comment type="similarity">
    <text evidence="3">Belongs to the fucoxanthin chlorophyll protein family.</text>
</comment>
<evidence type="ECO:0000256" key="1">
    <source>
        <dbReference type="ARBA" id="ARBA00004022"/>
    </source>
</evidence>
<protein>
    <submittedName>
        <fullName evidence="10">Uncharacterized protein</fullName>
    </submittedName>
</protein>
<gene>
    <name evidence="10" type="ORF">ACHAWO_009284</name>
</gene>
<accession>A0ABD3NH71</accession>
<feature type="binding site" description="axial binding residue" evidence="8">
    <location>
        <position position="210"/>
    </location>
    <ligand>
        <name>chlorophyll b</name>
        <dbReference type="ChEBI" id="CHEBI:61721"/>
        <label>1</label>
    </ligand>
    <ligandPart>
        <name>Mg</name>
        <dbReference type="ChEBI" id="CHEBI:25107"/>
    </ligandPart>
</feature>
<evidence type="ECO:0000256" key="5">
    <source>
        <dbReference type="ARBA" id="ARBA00022531"/>
    </source>
</evidence>
<evidence type="ECO:0000256" key="6">
    <source>
        <dbReference type="ARBA" id="ARBA00022640"/>
    </source>
</evidence>
<keyword evidence="7" id="KW-0437">Light-harvesting polypeptide</keyword>
<feature type="binding site" evidence="8">
    <location>
        <position position="257"/>
    </location>
    <ligand>
        <name>chlorophyll a</name>
        <dbReference type="ChEBI" id="CHEBI:58416"/>
        <label>1</label>
    </ligand>
</feature>
<dbReference type="PANTHER" id="PTHR21649">
    <property type="entry name" value="CHLOROPHYLL A/B BINDING PROTEIN"/>
    <property type="match status" value="1"/>
</dbReference>
<dbReference type="GO" id="GO:0009507">
    <property type="term" value="C:chloroplast"/>
    <property type="evidence" value="ECO:0007669"/>
    <property type="project" value="UniProtKB-SubCell"/>
</dbReference>
<dbReference type="GO" id="GO:0030076">
    <property type="term" value="C:light-harvesting complex"/>
    <property type="evidence" value="ECO:0007669"/>
    <property type="project" value="UniProtKB-KW"/>
</dbReference>